<accession>A0ABM7QJN7</accession>
<protein>
    <recommendedName>
        <fullName evidence="4">Rap1a immunity protein domain-containing protein</fullName>
    </recommendedName>
</protein>
<name>A0ABM7QJN7_9GAMM</name>
<evidence type="ECO:0008006" key="4">
    <source>
        <dbReference type="Google" id="ProtNLM"/>
    </source>
</evidence>
<evidence type="ECO:0000313" key="2">
    <source>
        <dbReference type="EMBL" id="BCU05987.1"/>
    </source>
</evidence>
<reference evidence="2 3" key="1">
    <citation type="submission" date="2021-04" db="EMBL/GenBank/DDBJ databases">
        <title>Complete genome sequencing of Allochromatium tepidum strain NZ.</title>
        <authorList>
            <person name="Tsukatani Y."/>
            <person name="Mori H."/>
        </authorList>
    </citation>
    <scope>NUCLEOTIDE SEQUENCE [LARGE SCALE GENOMIC DNA]</scope>
    <source>
        <strain evidence="2 3">NZ</strain>
    </source>
</reference>
<proteinExistence type="predicted"/>
<sequence>MGDHSSLVRLACAAGLALSVSLPVRAAEPSTERPVAPALWGQGAKSCAAYLASRPGPGTPAGIAGEEYRLYRQWLAGLVTGLNLAVGRDVLAGGELDAAMLRIGALCEKQPQEDFFNTSLRLIRSLGQLKGDSGRAKE</sequence>
<dbReference type="EMBL" id="AP024563">
    <property type="protein sequence ID" value="BCU05987.1"/>
    <property type="molecule type" value="Genomic_DNA"/>
</dbReference>
<organism evidence="2 3">
    <name type="scientific">Allochromatium tepidum</name>
    <dbReference type="NCBI Taxonomy" id="553982"/>
    <lineage>
        <taxon>Bacteria</taxon>
        <taxon>Pseudomonadati</taxon>
        <taxon>Pseudomonadota</taxon>
        <taxon>Gammaproteobacteria</taxon>
        <taxon>Chromatiales</taxon>
        <taxon>Chromatiaceae</taxon>
        <taxon>Allochromatium</taxon>
    </lineage>
</organism>
<evidence type="ECO:0000313" key="3">
    <source>
        <dbReference type="Proteomes" id="UP000680679"/>
    </source>
</evidence>
<feature type="signal peptide" evidence="1">
    <location>
        <begin position="1"/>
        <end position="26"/>
    </location>
</feature>
<dbReference type="RefSeq" id="WP_213380272.1">
    <property type="nucleotide sequence ID" value="NZ_AP024563.1"/>
</dbReference>
<keyword evidence="1" id="KW-0732">Signal</keyword>
<keyword evidence="3" id="KW-1185">Reference proteome</keyword>
<dbReference type="Proteomes" id="UP000680679">
    <property type="component" value="Chromosome"/>
</dbReference>
<gene>
    <name evidence="2" type="ORF">Atep_06640</name>
</gene>
<feature type="chain" id="PRO_5046179486" description="Rap1a immunity protein domain-containing protein" evidence="1">
    <location>
        <begin position="27"/>
        <end position="138"/>
    </location>
</feature>
<evidence type="ECO:0000256" key="1">
    <source>
        <dbReference type="SAM" id="SignalP"/>
    </source>
</evidence>